<dbReference type="PROSITE" id="PS51352">
    <property type="entry name" value="THIOREDOXIN_2"/>
    <property type="match status" value="1"/>
</dbReference>
<accession>A0AAD5HDF9</accession>
<proteinExistence type="predicted"/>
<dbReference type="SUPFAM" id="SSF52833">
    <property type="entry name" value="Thioredoxin-like"/>
    <property type="match status" value="1"/>
</dbReference>
<gene>
    <name evidence="4" type="ORF">K450DRAFT_200192</name>
</gene>
<keyword evidence="5" id="KW-1185">Reference proteome</keyword>
<dbReference type="PANTHER" id="PTHR46115">
    <property type="entry name" value="THIOREDOXIN-LIKE PROTEIN 1"/>
    <property type="match status" value="1"/>
</dbReference>
<name>A0AAD5HDF9_UMBRA</name>
<reference evidence="4" key="1">
    <citation type="submission" date="2021-06" db="EMBL/GenBank/DDBJ databases">
        <authorList>
            <consortium name="DOE Joint Genome Institute"/>
            <person name="Mondo S.J."/>
            <person name="Amses K.R."/>
            <person name="Simmons D.R."/>
            <person name="Longcore J.E."/>
            <person name="Seto K."/>
            <person name="Alves G.H."/>
            <person name="Bonds A.E."/>
            <person name="Quandt C.A."/>
            <person name="Davis W.J."/>
            <person name="Chang Y."/>
            <person name="Letcher P.M."/>
            <person name="Powell M.J."/>
            <person name="Kuo A."/>
            <person name="Labutti K."/>
            <person name="Pangilinan J."/>
            <person name="Andreopoulos W."/>
            <person name="Tritt A."/>
            <person name="Riley R."/>
            <person name="Hundley H."/>
            <person name="Johnson J."/>
            <person name="Lipzen A."/>
            <person name="Barry K."/>
            <person name="Berbee M.L."/>
            <person name="Buchler N.E."/>
            <person name="Grigoriev I.V."/>
            <person name="Spatafora J.W."/>
            <person name="Stajich J.E."/>
            <person name="James T.Y."/>
        </authorList>
    </citation>
    <scope>NUCLEOTIDE SEQUENCE</scope>
    <source>
        <strain evidence="4">AG</strain>
    </source>
</reference>
<feature type="domain" description="PITH" evidence="3">
    <location>
        <begin position="115"/>
        <end position="291"/>
    </location>
</feature>
<feature type="domain" description="Thioredoxin" evidence="2">
    <location>
        <begin position="1"/>
        <end position="108"/>
    </location>
</feature>
<organism evidence="4 5">
    <name type="scientific">Umbelopsis ramanniana AG</name>
    <dbReference type="NCBI Taxonomy" id="1314678"/>
    <lineage>
        <taxon>Eukaryota</taxon>
        <taxon>Fungi</taxon>
        <taxon>Fungi incertae sedis</taxon>
        <taxon>Mucoromycota</taxon>
        <taxon>Mucoromycotina</taxon>
        <taxon>Umbelopsidomycetes</taxon>
        <taxon>Umbelopsidales</taxon>
        <taxon>Umbelopsidaceae</taxon>
        <taxon>Umbelopsis</taxon>
    </lineage>
</organism>
<dbReference type="SUPFAM" id="SSF49785">
    <property type="entry name" value="Galactose-binding domain-like"/>
    <property type="match status" value="1"/>
</dbReference>
<evidence type="ECO:0000313" key="5">
    <source>
        <dbReference type="Proteomes" id="UP001206595"/>
    </source>
</evidence>
<dbReference type="FunFam" id="3.40.30.10:FF:000245">
    <property type="entry name" value="Thioredoxin"/>
    <property type="match status" value="1"/>
</dbReference>
<dbReference type="InterPro" id="IPR013766">
    <property type="entry name" value="Thioredoxin_domain"/>
</dbReference>
<dbReference type="Pfam" id="PF00085">
    <property type="entry name" value="Thioredoxin"/>
    <property type="match status" value="1"/>
</dbReference>
<dbReference type="AlphaFoldDB" id="A0AAD5HDF9"/>
<dbReference type="InterPro" id="IPR010400">
    <property type="entry name" value="PITH_dom"/>
</dbReference>
<evidence type="ECO:0000259" key="3">
    <source>
        <dbReference type="PROSITE" id="PS51532"/>
    </source>
</evidence>
<evidence type="ECO:0000256" key="1">
    <source>
        <dbReference type="ARBA" id="ARBA00023157"/>
    </source>
</evidence>
<dbReference type="RefSeq" id="XP_051443540.1">
    <property type="nucleotide sequence ID" value="XM_051584625.1"/>
</dbReference>
<reference evidence="4" key="2">
    <citation type="journal article" date="2022" name="Proc. Natl. Acad. Sci. U.S.A.">
        <title>Diploid-dominant life cycles characterize the early evolution of Fungi.</title>
        <authorList>
            <person name="Amses K.R."/>
            <person name="Simmons D.R."/>
            <person name="Longcore J.E."/>
            <person name="Mondo S.J."/>
            <person name="Seto K."/>
            <person name="Jeronimo G.H."/>
            <person name="Bonds A.E."/>
            <person name="Quandt C.A."/>
            <person name="Davis W.J."/>
            <person name="Chang Y."/>
            <person name="Federici B.A."/>
            <person name="Kuo A."/>
            <person name="LaButti K."/>
            <person name="Pangilinan J."/>
            <person name="Andreopoulos W."/>
            <person name="Tritt A."/>
            <person name="Riley R."/>
            <person name="Hundley H."/>
            <person name="Johnson J."/>
            <person name="Lipzen A."/>
            <person name="Barry K."/>
            <person name="Lang B.F."/>
            <person name="Cuomo C.A."/>
            <person name="Buchler N.E."/>
            <person name="Grigoriev I.V."/>
            <person name="Spatafora J.W."/>
            <person name="Stajich J.E."/>
            <person name="James T.Y."/>
        </authorList>
    </citation>
    <scope>NUCLEOTIDE SEQUENCE</scope>
    <source>
        <strain evidence="4">AG</strain>
    </source>
</reference>
<dbReference type="InterPro" id="IPR037047">
    <property type="entry name" value="PITH_dom_sf"/>
</dbReference>
<dbReference type="Proteomes" id="UP001206595">
    <property type="component" value="Unassembled WGS sequence"/>
</dbReference>
<sequence>MSIKHIHNATQFRELLSSAPATKLVVVDFTASWCAPCQTIAPFFTQLSQKYRHVTFAKVDVDQVKDVASERGVTSMPTFQFYQGGNKIAEMKGANPRGLEDLIKQHQGDPNMDPVSSVGVSGHSDLKEFITLNQIDIRNEQEEHNVRNIFKDDEGYLESDVDEQLMIGIPFNQTVRIHSLKIKAPSAIHHFISASHGPKTIKLFANKQNMDFDDADSVQETQTLELSEADLDGKSIINLRFVKFQNISSVVLFIIDNQGDEETTQIQQLTFIGSPVETTKMGDLKKAGDDEH</sequence>
<dbReference type="GeneID" id="75909975"/>
<dbReference type="PRINTS" id="PR00421">
    <property type="entry name" value="THIOREDOXIN"/>
</dbReference>
<keyword evidence="1" id="KW-1015">Disulfide bond</keyword>
<dbReference type="Gene3D" id="3.40.30.10">
    <property type="entry name" value="Glutaredoxin"/>
    <property type="match status" value="1"/>
</dbReference>
<protein>
    <recommendedName>
        <fullName evidence="6">Thioredoxin-like protein 1</fullName>
    </recommendedName>
</protein>
<evidence type="ECO:0000313" key="4">
    <source>
        <dbReference type="EMBL" id="KAI8578536.1"/>
    </source>
</evidence>
<dbReference type="EMBL" id="MU620928">
    <property type="protein sequence ID" value="KAI8578536.1"/>
    <property type="molecule type" value="Genomic_DNA"/>
</dbReference>
<dbReference type="Pfam" id="PF06201">
    <property type="entry name" value="PITH"/>
    <property type="match status" value="1"/>
</dbReference>
<dbReference type="InterPro" id="IPR017937">
    <property type="entry name" value="Thioredoxin_CS"/>
</dbReference>
<dbReference type="Gene3D" id="2.60.120.470">
    <property type="entry name" value="PITH domain"/>
    <property type="match status" value="1"/>
</dbReference>
<dbReference type="PROSITE" id="PS51532">
    <property type="entry name" value="PITH"/>
    <property type="match status" value="1"/>
</dbReference>
<evidence type="ECO:0008006" key="6">
    <source>
        <dbReference type="Google" id="ProtNLM"/>
    </source>
</evidence>
<dbReference type="InterPro" id="IPR008979">
    <property type="entry name" value="Galactose-bd-like_sf"/>
</dbReference>
<evidence type="ECO:0000259" key="2">
    <source>
        <dbReference type="PROSITE" id="PS51352"/>
    </source>
</evidence>
<comment type="caution">
    <text evidence="4">The sequence shown here is derived from an EMBL/GenBank/DDBJ whole genome shotgun (WGS) entry which is preliminary data.</text>
</comment>
<dbReference type="CDD" id="cd02947">
    <property type="entry name" value="TRX_family"/>
    <property type="match status" value="1"/>
</dbReference>
<dbReference type="GO" id="GO:0005737">
    <property type="term" value="C:cytoplasm"/>
    <property type="evidence" value="ECO:0007669"/>
    <property type="project" value="UniProtKB-ARBA"/>
</dbReference>
<dbReference type="PROSITE" id="PS00194">
    <property type="entry name" value="THIOREDOXIN_1"/>
    <property type="match status" value="1"/>
</dbReference>
<dbReference type="InterPro" id="IPR036249">
    <property type="entry name" value="Thioredoxin-like_sf"/>
</dbReference>